<evidence type="ECO:0000256" key="1">
    <source>
        <dbReference type="ARBA" id="ARBA00022723"/>
    </source>
</evidence>
<dbReference type="InterPro" id="IPR051785">
    <property type="entry name" value="MMCE/EMCE_epimerase"/>
</dbReference>
<evidence type="ECO:0000313" key="4">
    <source>
        <dbReference type="EMBL" id="GGG64467.1"/>
    </source>
</evidence>
<organism evidence="4 5">
    <name type="scientific">Kocuria dechangensis</name>
    <dbReference type="NCBI Taxonomy" id="1176249"/>
    <lineage>
        <taxon>Bacteria</taxon>
        <taxon>Bacillati</taxon>
        <taxon>Actinomycetota</taxon>
        <taxon>Actinomycetes</taxon>
        <taxon>Micrococcales</taxon>
        <taxon>Micrococcaceae</taxon>
        <taxon>Kocuria</taxon>
    </lineage>
</organism>
<dbReference type="InterPro" id="IPR029068">
    <property type="entry name" value="Glyas_Bleomycin-R_OHBP_Dase"/>
</dbReference>
<evidence type="ECO:0000259" key="3">
    <source>
        <dbReference type="PROSITE" id="PS51819"/>
    </source>
</evidence>
<gene>
    <name evidence="4" type="ORF">GCM10011374_30120</name>
</gene>
<dbReference type="GO" id="GO:0004493">
    <property type="term" value="F:methylmalonyl-CoA epimerase activity"/>
    <property type="evidence" value="ECO:0007669"/>
    <property type="project" value="TreeGrafter"/>
</dbReference>
<dbReference type="PANTHER" id="PTHR43048:SF5">
    <property type="entry name" value="BLR5325 PROTEIN"/>
    <property type="match status" value="1"/>
</dbReference>
<dbReference type="CDD" id="cd08353">
    <property type="entry name" value="VOC_like"/>
    <property type="match status" value="1"/>
</dbReference>
<reference evidence="4" key="1">
    <citation type="journal article" date="2014" name="Int. J. Syst. Evol. Microbiol.">
        <title>Complete genome sequence of Corynebacterium casei LMG S-19264T (=DSM 44701T), isolated from a smear-ripened cheese.</title>
        <authorList>
            <consortium name="US DOE Joint Genome Institute (JGI-PGF)"/>
            <person name="Walter F."/>
            <person name="Albersmeier A."/>
            <person name="Kalinowski J."/>
            <person name="Ruckert C."/>
        </authorList>
    </citation>
    <scope>NUCLEOTIDE SEQUENCE</scope>
    <source>
        <strain evidence="4">CGMCC 1.12187</strain>
    </source>
</reference>
<dbReference type="SUPFAM" id="SSF54593">
    <property type="entry name" value="Glyoxalase/Bleomycin resistance protein/Dihydroxybiphenyl dioxygenase"/>
    <property type="match status" value="1"/>
</dbReference>
<protein>
    <recommendedName>
        <fullName evidence="3">VOC domain-containing protein</fullName>
    </recommendedName>
</protein>
<sequence>MGPELAHRPAARPGLTAQRHTTRPIPAPPAASVTLVDGFAAYLGQVIGAAAPAATRRVGEHLVADHPLFGYPVPESDQDQIFLPAVPLHSAYQSAHGRACHGRHEPPPADRPAQRFPILTRPCRLGHLSELRCTRPLRQGWDPRHWAGRSLRRLAEGGIRRRKGLASGSMTIQRMDNVAIVVEDLDAAVAFFTELGMELEGKAQIEGLYADRTVGLDGVRTDIAMMRTPDGHGRLELTQYHTPAAIAAQPQNPPPNTVGLHRVMFAVDDIDDTIARLRPHGAELLGEVAQYENTFRLCYLRGPAGIIVALAEQIG</sequence>
<name>A0A917H1D9_9MICC</name>
<dbReference type="InterPro" id="IPR004360">
    <property type="entry name" value="Glyas_Fos-R_dOase_dom"/>
</dbReference>
<dbReference type="GO" id="GO:0046872">
    <property type="term" value="F:metal ion binding"/>
    <property type="evidence" value="ECO:0007669"/>
    <property type="project" value="UniProtKB-KW"/>
</dbReference>
<dbReference type="Gene3D" id="3.10.180.10">
    <property type="entry name" value="2,3-Dihydroxybiphenyl 1,2-Dioxygenase, domain 1"/>
    <property type="match status" value="1"/>
</dbReference>
<feature type="domain" description="VOC" evidence="3">
    <location>
        <begin position="174"/>
        <end position="313"/>
    </location>
</feature>
<dbReference type="InterPro" id="IPR037523">
    <property type="entry name" value="VOC_core"/>
</dbReference>
<dbReference type="Proteomes" id="UP000638848">
    <property type="component" value="Unassembled WGS sequence"/>
</dbReference>
<dbReference type="GO" id="GO:0046491">
    <property type="term" value="P:L-methylmalonyl-CoA metabolic process"/>
    <property type="evidence" value="ECO:0007669"/>
    <property type="project" value="TreeGrafter"/>
</dbReference>
<keyword evidence="5" id="KW-1185">Reference proteome</keyword>
<evidence type="ECO:0000256" key="2">
    <source>
        <dbReference type="SAM" id="MobiDB-lite"/>
    </source>
</evidence>
<dbReference type="EMBL" id="BMEQ01000019">
    <property type="protein sequence ID" value="GGG64467.1"/>
    <property type="molecule type" value="Genomic_DNA"/>
</dbReference>
<dbReference type="PROSITE" id="PS51819">
    <property type="entry name" value="VOC"/>
    <property type="match status" value="1"/>
</dbReference>
<reference evidence="4" key="2">
    <citation type="submission" date="2020-09" db="EMBL/GenBank/DDBJ databases">
        <authorList>
            <person name="Sun Q."/>
            <person name="Zhou Y."/>
        </authorList>
    </citation>
    <scope>NUCLEOTIDE SEQUENCE</scope>
    <source>
        <strain evidence="4">CGMCC 1.12187</strain>
    </source>
</reference>
<proteinExistence type="predicted"/>
<comment type="caution">
    <text evidence="4">The sequence shown here is derived from an EMBL/GenBank/DDBJ whole genome shotgun (WGS) entry which is preliminary data.</text>
</comment>
<feature type="region of interest" description="Disordered" evidence="2">
    <location>
        <begin position="1"/>
        <end position="29"/>
    </location>
</feature>
<dbReference type="PANTHER" id="PTHR43048">
    <property type="entry name" value="METHYLMALONYL-COA EPIMERASE"/>
    <property type="match status" value="1"/>
</dbReference>
<evidence type="ECO:0000313" key="5">
    <source>
        <dbReference type="Proteomes" id="UP000638848"/>
    </source>
</evidence>
<keyword evidence="1" id="KW-0479">Metal-binding</keyword>
<accession>A0A917H1D9</accession>
<dbReference type="AlphaFoldDB" id="A0A917H1D9"/>
<dbReference type="Pfam" id="PF00903">
    <property type="entry name" value="Glyoxalase"/>
    <property type="match status" value="1"/>
</dbReference>